<keyword evidence="3" id="KW-0547">Nucleotide-binding</keyword>
<protein>
    <submittedName>
        <fullName evidence="6">Oligopeptide/dipeptide ABC transporter, ATPase subunit</fullName>
    </submittedName>
</protein>
<dbReference type="AlphaFoldDB" id="T1BT06"/>
<name>T1BT06_9ZZZZ</name>
<dbReference type="InterPro" id="IPR027417">
    <property type="entry name" value="P-loop_NTPase"/>
</dbReference>
<evidence type="ECO:0000259" key="5">
    <source>
        <dbReference type="PROSITE" id="PS50893"/>
    </source>
</evidence>
<dbReference type="PROSITE" id="PS50893">
    <property type="entry name" value="ABC_TRANSPORTER_2"/>
    <property type="match status" value="1"/>
</dbReference>
<evidence type="ECO:0000256" key="4">
    <source>
        <dbReference type="ARBA" id="ARBA00022840"/>
    </source>
</evidence>
<dbReference type="NCBIfam" id="TIGR01727">
    <property type="entry name" value="oligo_HPY"/>
    <property type="match status" value="1"/>
</dbReference>
<dbReference type="Pfam" id="PF00005">
    <property type="entry name" value="ABC_tran"/>
    <property type="match status" value="1"/>
</dbReference>
<dbReference type="Gene3D" id="3.40.50.300">
    <property type="entry name" value="P-loop containing nucleotide triphosphate hydrolases"/>
    <property type="match status" value="1"/>
</dbReference>
<evidence type="ECO:0000256" key="3">
    <source>
        <dbReference type="ARBA" id="ARBA00022741"/>
    </source>
</evidence>
<evidence type="ECO:0000313" key="6">
    <source>
        <dbReference type="EMBL" id="EQD57085.1"/>
    </source>
</evidence>
<dbReference type="GO" id="GO:0016887">
    <property type="term" value="F:ATP hydrolysis activity"/>
    <property type="evidence" value="ECO:0007669"/>
    <property type="project" value="InterPro"/>
</dbReference>
<dbReference type="GO" id="GO:0055085">
    <property type="term" value="P:transmembrane transport"/>
    <property type="evidence" value="ECO:0007669"/>
    <property type="project" value="UniProtKB-ARBA"/>
</dbReference>
<dbReference type="EMBL" id="AUZX01008039">
    <property type="protein sequence ID" value="EQD57085.1"/>
    <property type="molecule type" value="Genomic_DNA"/>
</dbReference>
<dbReference type="InterPro" id="IPR003593">
    <property type="entry name" value="AAA+_ATPase"/>
</dbReference>
<dbReference type="PANTHER" id="PTHR43776:SF7">
    <property type="entry name" value="D,D-DIPEPTIDE TRANSPORT ATP-BINDING PROTEIN DDPF-RELATED"/>
    <property type="match status" value="1"/>
</dbReference>
<proteinExistence type="inferred from homology"/>
<dbReference type="GO" id="GO:0015833">
    <property type="term" value="P:peptide transport"/>
    <property type="evidence" value="ECO:0007669"/>
    <property type="project" value="InterPro"/>
</dbReference>
<gene>
    <name evidence="6" type="ORF">B1A_11253</name>
</gene>
<dbReference type="PROSITE" id="PS00211">
    <property type="entry name" value="ABC_TRANSPORTER_1"/>
    <property type="match status" value="1"/>
</dbReference>
<dbReference type="PANTHER" id="PTHR43776">
    <property type="entry name" value="TRANSPORT ATP-BINDING PROTEIN"/>
    <property type="match status" value="1"/>
</dbReference>
<comment type="caution">
    <text evidence="6">The sequence shown here is derived from an EMBL/GenBank/DDBJ whole genome shotgun (WGS) entry which is preliminary data.</text>
</comment>
<dbReference type="SMART" id="SM00382">
    <property type="entry name" value="AAA"/>
    <property type="match status" value="1"/>
</dbReference>
<feature type="domain" description="ABC transporter" evidence="5">
    <location>
        <begin position="10"/>
        <end position="261"/>
    </location>
</feature>
<dbReference type="FunFam" id="3.40.50.300:FF:000016">
    <property type="entry name" value="Oligopeptide ABC transporter ATP-binding component"/>
    <property type="match status" value="1"/>
</dbReference>
<dbReference type="SUPFAM" id="SSF52540">
    <property type="entry name" value="P-loop containing nucleoside triphosphate hydrolases"/>
    <property type="match status" value="1"/>
</dbReference>
<accession>T1BT06</accession>
<keyword evidence="2" id="KW-0813">Transport</keyword>
<sequence length="339" mass="37103">MSEPLAPPLLEVDDLSVHFHVPGSGWRARKRVLRAVDGVSFNVAERETLGIVGESGCGKSTLARALLRLVPTSGGHLHYAGRDLLALDAAALRPLRRELQIIFQDPLAALDPRMTVGQIIGEPLRALRSDMPRAERRRRVLAMMQRVGLLPSQVNRYAHEFSGGQAQRIGIARALAVEPRLLVCDEPVSSLDVSIKSQVINLLQELKAERALTLVFIAHDLASVRHIAQRVLVLYLGRVVEIAGRDAIFARPMHPYTRMLFAAAPIPDPDAARRMRAAPVRGEIPSPFNPPSGCAFRTRCLHAIERCGAERPALRALGSGQVACHRAEEWLAQPVAPAV</sequence>
<dbReference type="GO" id="GO:0005524">
    <property type="term" value="F:ATP binding"/>
    <property type="evidence" value="ECO:0007669"/>
    <property type="project" value="UniProtKB-KW"/>
</dbReference>
<dbReference type="InterPro" id="IPR050319">
    <property type="entry name" value="ABC_transp_ATP-bind"/>
</dbReference>
<dbReference type="Pfam" id="PF08352">
    <property type="entry name" value="oligo_HPY"/>
    <property type="match status" value="1"/>
</dbReference>
<evidence type="ECO:0000256" key="1">
    <source>
        <dbReference type="ARBA" id="ARBA00005417"/>
    </source>
</evidence>
<reference evidence="6" key="1">
    <citation type="submission" date="2013-08" db="EMBL/GenBank/DDBJ databases">
        <authorList>
            <person name="Mendez C."/>
            <person name="Richter M."/>
            <person name="Ferrer M."/>
            <person name="Sanchez J."/>
        </authorList>
    </citation>
    <scope>NUCLEOTIDE SEQUENCE</scope>
</reference>
<keyword evidence="4" id="KW-0067">ATP-binding</keyword>
<dbReference type="InterPro" id="IPR017871">
    <property type="entry name" value="ABC_transporter-like_CS"/>
</dbReference>
<dbReference type="InterPro" id="IPR003439">
    <property type="entry name" value="ABC_transporter-like_ATP-bd"/>
</dbReference>
<reference evidence="6" key="2">
    <citation type="journal article" date="2014" name="ISME J.">
        <title>Microbial stratification in low pH oxic and suboxic macroscopic growths along an acid mine drainage.</title>
        <authorList>
            <person name="Mendez-Garcia C."/>
            <person name="Mesa V."/>
            <person name="Sprenger R.R."/>
            <person name="Richter M."/>
            <person name="Diez M.S."/>
            <person name="Solano J."/>
            <person name="Bargiela R."/>
            <person name="Golyshina O.V."/>
            <person name="Manteca A."/>
            <person name="Ramos J.L."/>
            <person name="Gallego J.R."/>
            <person name="Llorente I."/>
            <person name="Martins Dos Santos V.A."/>
            <person name="Jensen O.N."/>
            <person name="Pelaez A.I."/>
            <person name="Sanchez J."/>
            <person name="Ferrer M."/>
        </authorList>
    </citation>
    <scope>NUCLEOTIDE SEQUENCE</scope>
</reference>
<dbReference type="InterPro" id="IPR013563">
    <property type="entry name" value="Oligopep_ABC_C"/>
</dbReference>
<comment type="similarity">
    <text evidence="1">Belongs to the ABC transporter superfamily.</text>
</comment>
<evidence type="ECO:0000256" key="2">
    <source>
        <dbReference type="ARBA" id="ARBA00022448"/>
    </source>
</evidence>
<organism evidence="6">
    <name type="scientific">mine drainage metagenome</name>
    <dbReference type="NCBI Taxonomy" id="410659"/>
    <lineage>
        <taxon>unclassified sequences</taxon>
        <taxon>metagenomes</taxon>
        <taxon>ecological metagenomes</taxon>
    </lineage>
</organism>
<dbReference type="CDD" id="cd03257">
    <property type="entry name" value="ABC_NikE_OppD_transporters"/>
    <property type="match status" value="1"/>
</dbReference>